<dbReference type="EMBL" id="KZ613495">
    <property type="protein sequence ID" value="PMD18251.1"/>
    <property type="molecule type" value="Genomic_DNA"/>
</dbReference>
<feature type="compositionally biased region" description="Polar residues" evidence="1">
    <location>
        <begin position="197"/>
        <end position="219"/>
    </location>
</feature>
<evidence type="ECO:0000313" key="3">
    <source>
        <dbReference type="Proteomes" id="UP000235672"/>
    </source>
</evidence>
<dbReference type="AlphaFoldDB" id="A0A2J6PW40"/>
<feature type="region of interest" description="Disordered" evidence="1">
    <location>
        <begin position="40"/>
        <end position="61"/>
    </location>
</feature>
<evidence type="ECO:0000256" key="1">
    <source>
        <dbReference type="SAM" id="MobiDB-lite"/>
    </source>
</evidence>
<organism evidence="2 3">
    <name type="scientific">Hyaloscypha hepaticicola</name>
    <dbReference type="NCBI Taxonomy" id="2082293"/>
    <lineage>
        <taxon>Eukaryota</taxon>
        <taxon>Fungi</taxon>
        <taxon>Dikarya</taxon>
        <taxon>Ascomycota</taxon>
        <taxon>Pezizomycotina</taxon>
        <taxon>Leotiomycetes</taxon>
        <taxon>Helotiales</taxon>
        <taxon>Hyaloscyphaceae</taxon>
        <taxon>Hyaloscypha</taxon>
    </lineage>
</organism>
<accession>A0A2J6PW40</accession>
<feature type="region of interest" description="Disordered" evidence="1">
    <location>
        <begin position="188"/>
        <end position="253"/>
    </location>
</feature>
<reference evidence="2 3" key="1">
    <citation type="submission" date="2016-05" db="EMBL/GenBank/DDBJ databases">
        <title>A degradative enzymes factory behind the ericoid mycorrhizal symbiosis.</title>
        <authorList>
            <consortium name="DOE Joint Genome Institute"/>
            <person name="Martino E."/>
            <person name="Morin E."/>
            <person name="Grelet G."/>
            <person name="Kuo A."/>
            <person name="Kohler A."/>
            <person name="Daghino S."/>
            <person name="Barry K."/>
            <person name="Choi C."/>
            <person name="Cichocki N."/>
            <person name="Clum A."/>
            <person name="Copeland A."/>
            <person name="Hainaut M."/>
            <person name="Haridas S."/>
            <person name="Labutti K."/>
            <person name="Lindquist E."/>
            <person name="Lipzen A."/>
            <person name="Khouja H.-R."/>
            <person name="Murat C."/>
            <person name="Ohm R."/>
            <person name="Olson A."/>
            <person name="Spatafora J."/>
            <person name="Veneault-Fourrey C."/>
            <person name="Henrissat B."/>
            <person name="Grigoriev I."/>
            <person name="Martin F."/>
            <person name="Perotto S."/>
        </authorList>
    </citation>
    <scope>NUCLEOTIDE SEQUENCE [LARGE SCALE GENOMIC DNA]</scope>
    <source>
        <strain evidence="2 3">UAMH 7357</strain>
    </source>
</reference>
<dbReference type="STRING" id="1745343.A0A2J6PW40"/>
<evidence type="ECO:0008006" key="4">
    <source>
        <dbReference type="Google" id="ProtNLM"/>
    </source>
</evidence>
<sequence>MVRIFQMPTDTGIKTLITDTAIDVGSHPNIELKIQNSSETKTHLDNAPGKRISSGQPGRVRLDSRNTHVFPRCVLASDCSLEPSVHEMSSSETDQNLQILKALNPVTASTDISNFDRVGDTGSEDEEDEDAECETAELESNFSRIWTSLESGYCIGQDLLDMVLERTRIELLKGIMEQFWMYVNQRMGGGKRMHADPSSTSQTATSGSLNTSTRTSNLGSAKRSLEDEEQELPEEDDDERRAKKPRTPAVSRNALEESAQFACPYRKHDPRKYNVNDWSSCALTPLRTVARVKGHLYRHHRIHQCLRCKEVLESQEKLDAHFMSLKGCDPSDLSESVEGINSRLKEQLQCRKKAYPGQTEAERWQQMYQLIFPEDKNLPSPYFEPIRDGQDNESPDFEELARYEQYLRTEIPRCFKKALESAIDNEIRSVGDRLRDRLFTLLEEAQVEAFGMYRADQFIDMGMVSPSSPPGKNSDYSGGNEDNIGLRVGQEFQDSLQTPGPPRSTFQTFDHNDLDFDEEFGPEESGISIDKSTFSKSDPLPVKDPVETTSNQNVPVQQFELGPSNCLNDHWPFTESMDSDLFDLNPQLGAKADIRA</sequence>
<name>A0A2J6PW40_9HELO</name>
<dbReference type="PANTHER" id="PTHR38166:SF1">
    <property type="entry name" value="C2H2-TYPE DOMAIN-CONTAINING PROTEIN"/>
    <property type="match status" value="1"/>
</dbReference>
<proteinExistence type="predicted"/>
<feature type="compositionally biased region" description="Acidic residues" evidence="1">
    <location>
        <begin position="226"/>
        <end position="238"/>
    </location>
</feature>
<dbReference type="Proteomes" id="UP000235672">
    <property type="component" value="Unassembled WGS sequence"/>
</dbReference>
<gene>
    <name evidence="2" type="ORF">NA56DRAFT_247983</name>
</gene>
<evidence type="ECO:0000313" key="2">
    <source>
        <dbReference type="EMBL" id="PMD18251.1"/>
    </source>
</evidence>
<feature type="region of interest" description="Disordered" evidence="1">
    <location>
        <begin position="111"/>
        <end position="130"/>
    </location>
</feature>
<keyword evidence="3" id="KW-1185">Reference proteome</keyword>
<protein>
    <recommendedName>
        <fullName evidence="4">C2H2-type domain-containing protein</fullName>
    </recommendedName>
</protein>
<dbReference type="PANTHER" id="PTHR38166">
    <property type="entry name" value="C2H2-TYPE DOMAIN-CONTAINING PROTEIN-RELATED"/>
    <property type="match status" value="1"/>
</dbReference>
<dbReference type="OrthoDB" id="5382659at2759"/>